<evidence type="ECO:0000313" key="2">
    <source>
        <dbReference type="Proteomes" id="UP000535276"/>
    </source>
</evidence>
<sequence>MPYRLVFTQFLRKPLCALLGIAPDFPVLALCPENRLQIRQYAHLTAHVSAEASGCVETTSNASHRKEHHPNGVQAAKKPTFFGAYEISGKSAGLFSNFRPPA</sequence>
<accession>A0A7Z0IY20</accession>
<dbReference type="Proteomes" id="UP000535276">
    <property type="component" value="Unassembled WGS sequence"/>
</dbReference>
<reference evidence="1 2" key="1">
    <citation type="submission" date="2020-07" db="EMBL/GenBank/DDBJ databases">
        <title>Genomic Encyclopedia of Type Strains, Phase IV (KMG-V): Genome sequencing to study the core and pangenomes of soil and plant-associated prokaryotes.</title>
        <authorList>
            <person name="Whitman W."/>
        </authorList>
    </citation>
    <scope>NUCLEOTIDE SEQUENCE [LARGE SCALE GENOMIC DNA]</scope>
    <source>
        <strain evidence="1 2">SEMIA 4052</strain>
    </source>
</reference>
<organism evidence="1 2">
    <name type="scientific">Rhizobium leguminosarum</name>
    <dbReference type="NCBI Taxonomy" id="384"/>
    <lineage>
        <taxon>Bacteria</taxon>
        <taxon>Pseudomonadati</taxon>
        <taxon>Pseudomonadota</taxon>
        <taxon>Alphaproteobacteria</taxon>
        <taxon>Hyphomicrobiales</taxon>
        <taxon>Rhizobiaceae</taxon>
        <taxon>Rhizobium/Agrobacterium group</taxon>
        <taxon>Rhizobium</taxon>
    </lineage>
</organism>
<evidence type="ECO:0000313" key="1">
    <source>
        <dbReference type="EMBL" id="NYJ11149.1"/>
    </source>
</evidence>
<dbReference type="AlphaFoldDB" id="A0A7Z0IY20"/>
<comment type="caution">
    <text evidence="1">The sequence shown here is derived from an EMBL/GenBank/DDBJ whole genome shotgun (WGS) entry which is preliminary data.</text>
</comment>
<protein>
    <submittedName>
        <fullName evidence="1">Uncharacterized protein</fullName>
    </submittedName>
</protein>
<gene>
    <name evidence="1" type="ORF">GGI64_002200</name>
</gene>
<proteinExistence type="predicted"/>
<name>A0A7Z0IY20_RHILE</name>
<dbReference type="RefSeq" id="WP_179611453.1">
    <property type="nucleotide sequence ID" value="NZ_JACBZV010000003.1"/>
</dbReference>
<dbReference type="EMBL" id="JACBZV010000003">
    <property type="protein sequence ID" value="NYJ11149.1"/>
    <property type="molecule type" value="Genomic_DNA"/>
</dbReference>